<dbReference type="EMBL" id="GDJX01022466">
    <property type="protein sequence ID" value="JAT45470.1"/>
    <property type="molecule type" value="Transcribed_RNA"/>
</dbReference>
<sequence>SLKNIFDRCRHLESIKICDKYFLNLKELFDIIVKYSPKKFFQLRIYYDQQIELQLIPELLESFYINWGNRISQKSFSLIIIDYYEKNNLMKNHENLEIIENFIKPGV</sequence>
<keyword evidence="1" id="KW-0804">Transcription</keyword>
<keyword evidence="1" id="KW-0240">DNA-directed RNA polymerase</keyword>
<proteinExistence type="predicted"/>
<organism evidence="1">
    <name type="scientific">Anthurium amnicola</name>
    <dbReference type="NCBI Taxonomy" id="1678845"/>
    <lineage>
        <taxon>Eukaryota</taxon>
        <taxon>Viridiplantae</taxon>
        <taxon>Streptophyta</taxon>
        <taxon>Embryophyta</taxon>
        <taxon>Tracheophyta</taxon>
        <taxon>Spermatophyta</taxon>
        <taxon>Magnoliopsida</taxon>
        <taxon>Liliopsida</taxon>
        <taxon>Araceae</taxon>
        <taxon>Pothoideae</taxon>
        <taxon>Potheae</taxon>
        <taxon>Anthurium</taxon>
    </lineage>
</organism>
<name>A0A1D1XSY0_9ARAE</name>
<reference evidence="1" key="1">
    <citation type="submission" date="2015-07" db="EMBL/GenBank/DDBJ databases">
        <title>Transcriptome Assembly of Anthurium amnicola.</title>
        <authorList>
            <person name="Suzuki J."/>
        </authorList>
    </citation>
    <scope>NUCLEOTIDE SEQUENCE</scope>
</reference>
<accession>A0A1D1XSY0</accession>
<protein>
    <submittedName>
        <fullName evidence="1">DNA-directed RNA polymerase subunit beta</fullName>
    </submittedName>
</protein>
<feature type="non-terminal residue" evidence="1">
    <location>
        <position position="1"/>
    </location>
</feature>
<feature type="non-terminal residue" evidence="1">
    <location>
        <position position="107"/>
    </location>
</feature>
<gene>
    <name evidence="1" type="primary">rpoB_8</name>
    <name evidence="1" type="ORF">g.134960</name>
</gene>
<evidence type="ECO:0000313" key="1">
    <source>
        <dbReference type="EMBL" id="JAT45470.1"/>
    </source>
</evidence>
<dbReference type="AlphaFoldDB" id="A0A1D1XSY0"/>
<dbReference type="GO" id="GO:0000428">
    <property type="term" value="C:DNA-directed RNA polymerase complex"/>
    <property type="evidence" value="ECO:0007669"/>
    <property type="project" value="UniProtKB-KW"/>
</dbReference>